<comment type="similarity">
    <text evidence="3">Belongs to the class-I aminoacyl-tRNA synthetase family.</text>
</comment>
<dbReference type="Proteomes" id="UP001174909">
    <property type="component" value="Unassembled WGS sequence"/>
</dbReference>
<dbReference type="NCBIfam" id="TIGR00435">
    <property type="entry name" value="cysS"/>
    <property type="match status" value="1"/>
</dbReference>
<protein>
    <recommendedName>
        <fullName evidence="14">Cysteine--tRNA ligase, cytoplasmic</fullName>
        <ecNumber evidence="4">6.1.1.16</ecNumber>
    </recommendedName>
    <alternativeName>
        <fullName evidence="13">Cysteinyl-tRNA synthetase</fullName>
    </alternativeName>
</protein>
<dbReference type="SMART" id="SM00840">
    <property type="entry name" value="DALR_2"/>
    <property type="match status" value="1"/>
</dbReference>
<dbReference type="InterPro" id="IPR015273">
    <property type="entry name" value="Cys-tRNA-synt_Ia_DALR"/>
</dbReference>
<evidence type="ECO:0000313" key="16">
    <source>
        <dbReference type="EMBL" id="CAI8030072.1"/>
    </source>
</evidence>
<evidence type="ECO:0000259" key="15">
    <source>
        <dbReference type="SMART" id="SM00840"/>
    </source>
</evidence>
<keyword evidence="12" id="KW-0030">Aminoacyl-tRNA synthetase</keyword>
<dbReference type="PRINTS" id="PR00983">
    <property type="entry name" value="TRNASYNTHCYS"/>
</dbReference>
<dbReference type="PANTHER" id="PTHR10890:SF3">
    <property type="entry name" value="CYSTEINE--TRNA LIGASE, CYTOPLASMIC"/>
    <property type="match status" value="1"/>
</dbReference>
<organism evidence="16 17">
    <name type="scientific">Geodia barretti</name>
    <name type="common">Barrett's horny sponge</name>
    <dbReference type="NCBI Taxonomy" id="519541"/>
    <lineage>
        <taxon>Eukaryota</taxon>
        <taxon>Metazoa</taxon>
        <taxon>Porifera</taxon>
        <taxon>Demospongiae</taxon>
        <taxon>Heteroscleromorpha</taxon>
        <taxon>Tetractinellida</taxon>
        <taxon>Astrophorina</taxon>
        <taxon>Geodiidae</taxon>
        <taxon>Geodia</taxon>
    </lineage>
</organism>
<dbReference type="InterPro" id="IPR015803">
    <property type="entry name" value="Cys-tRNA-ligase"/>
</dbReference>
<evidence type="ECO:0000256" key="11">
    <source>
        <dbReference type="ARBA" id="ARBA00022917"/>
    </source>
</evidence>
<dbReference type="Gene3D" id="1.20.120.1910">
    <property type="entry name" value="Cysteine-tRNA ligase, C-terminal anti-codon recognition domain"/>
    <property type="match status" value="1"/>
</dbReference>
<sequence>MKLYNTLTGDATEFTPADGKTVKMYVCGVTPYSSTHIGHALSYVAFDVLRRYVEHLGFEVRHVQNFTDVDDKIIQRAQEQGIEPTGLAEQFIEDFFQTMDALNIKRAHVYPRATEEIGPIIETIGKLVDSGYAYAAGGDVFFRVERSEDYGKLSHRTLEGMQAGSRIEIDENKEHPMDFALWKGARPGEPSWESPWGPGRPGWHIECTSMSMSYLGESLDIHGGGQDLVFPHHENEIAQSEASTGVIPFSRYWVHNGLLRLGEDKMSKSLGNLVSVEEALQRFSPDTIRLYFLSSHYRSPLSYTDDGCAGMERSLERLRNALTRDGGSESDILDPEPYQRLFFEAMDEDLNTPRALAALFDLARDINRSSDAGQQVSDAQDSLRHLGGILGLTFEAPEGTATGAGPFIELLLETRTALRQARQFEHADRIRNGLEQLGVSVEDSPSGSVWHMRRS</sequence>
<evidence type="ECO:0000313" key="17">
    <source>
        <dbReference type="Proteomes" id="UP001174909"/>
    </source>
</evidence>
<dbReference type="HAMAP" id="MF_00041">
    <property type="entry name" value="Cys_tRNA_synth"/>
    <property type="match status" value="1"/>
</dbReference>
<dbReference type="SUPFAM" id="SSF52374">
    <property type="entry name" value="Nucleotidylyl transferase"/>
    <property type="match status" value="1"/>
</dbReference>
<dbReference type="EC" id="6.1.1.16" evidence="4"/>
<dbReference type="PANTHER" id="PTHR10890">
    <property type="entry name" value="CYSTEINYL-TRNA SYNTHETASE"/>
    <property type="match status" value="1"/>
</dbReference>
<name>A0AA35WXB8_GEOBA</name>
<keyword evidence="7" id="KW-0479">Metal-binding</keyword>
<accession>A0AA35WXB8</accession>
<keyword evidence="5" id="KW-0963">Cytoplasm</keyword>
<evidence type="ECO:0000256" key="3">
    <source>
        <dbReference type="ARBA" id="ARBA00005594"/>
    </source>
</evidence>
<keyword evidence="6 16" id="KW-0436">Ligase</keyword>
<evidence type="ECO:0000256" key="7">
    <source>
        <dbReference type="ARBA" id="ARBA00022723"/>
    </source>
</evidence>
<evidence type="ECO:0000256" key="14">
    <source>
        <dbReference type="ARBA" id="ARBA00039362"/>
    </source>
</evidence>
<dbReference type="Pfam" id="PF09190">
    <property type="entry name" value="DALR_2"/>
    <property type="match status" value="1"/>
</dbReference>
<dbReference type="InterPro" id="IPR032678">
    <property type="entry name" value="tRNA-synt_1_cat_dom"/>
</dbReference>
<dbReference type="SUPFAM" id="SSF47323">
    <property type="entry name" value="Anticodon-binding domain of a subclass of class I aminoacyl-tRNA synthetases"/>
    <property type="match status" value="1"/>
</dbReference>
<keyword evidence="17" id="KW-1185">Reference proteome</keyword>
<dbReference type="EMBL" id="CASHTH010002456">
    <property type="protein sequence ID" value="CAI8030072.1"/>
    <property type="molecule type" value="Genomic_DNA"/>
</dbReference>
<dbReference type="CDD" id="cd00672">
    <property type="entry name" value="CysRS_core"/>
    <property type="match status" value="1"/>
</dbReference>
<dbReference type="GO" id="GO:0005829">
    <property type="term" value="C:cytosol"/>
    <property type="evidence" value="ECO:0007669"/>
    <property type="project" value="TreeGrafter"/>
</dbReference>
<dbReference type="Pfam" id="PF01406">
    <property type="entry name" value="tRNA-synt_1e"/>
    <property type="match status" value="1"/>
</dbReference>
<gene>
    <name evidence="16" type="ORF">GBAR_LOCUS17037</name>
</gene>
<dbReference type="InterPro" id="IPR009080">
    <property type="entry name" value="tRNAsynth_Ia_anticodon-bd"/>
</dbReference>
<evidence type="ECO:0000256" key="5">
    <source>
        <dbReference type="ARBA" id="ARBA00022490"/>
    </source>
</evidence>
<keyword evidence="8" id="KW-0547">Nucleotide-binding</keyword>
<dbReference type="InterPro" id="IPR014729">
    <property type="entry name" value="Rossmann-like_a/b/a_fold"/>
</dbReference>
<evidence type="ECO:0000256" key="12">
    <source>
        <dbReference type="ARBA" id="ARBA00023146"/>
    </source>
</evidence>
<dbReference type="GO" id="GO:0005524">
    <property type="term" value="F:ATP binding"/>
    <property type="evidence" value="ECO:0007669"/>
    <property type="project" value="UniProtKB-KW"/>
</dbReference>
<evidence type="ECO:0000256" key="8">
    <source>
        <dbReference type="ARBA" id="ARBA00022741"/>
    </source>
</evidence>
<evidence type="ECO:0000256" key="13">
    <source>
        <dbReference type="ARBA" id="ARBA00031499"/>
    </source>
</evidence>
<evidence type="ECO:0000256" key="10">
    <source>
        <dbReference type="ARBA" id="ARBA00022840"/>
    </source>
</evidence>
<keyword evidence="11" id="KW-0648">Protein biosynthesis</keyword>
<evidence type="ECO:0000256" key="1">
    <source>
        <dbReference type="ARBA" id="ARBA00001947"/>
    </source>
</evidence>
<dbReference type="GO" id="GO:0046872">
    <property type="term" value="F:metal ion binding"/>
    <property type="evidence" value="ECO:0007669"/>
    <property type="project" value="UniProtKB-KW"/>
</dbReference>
<comment type="subcellular location">
    <subcellularLocation>
        <location evidence="2">Cytoplasm</location>
    </subcellularLocation>
</comment>
<comment type="caution">
    <text evidence="16">The sequence shown here is derived from an EMBL/GenBank/DDBJ whole genome shotgun (WGS) entry which is preliminary data.</text>
</comment>
<dbReference type="AlphaFoldDB" id="A0AA35WXB8"/>
<feature type="domain" description="Cysteinyl-tRNA synthetase class Ia DALR" evidence="15">
    <location>
        <begin position="341"/>
        <end position="401"/>
    </location>
</feature>
<keyword evidence="10" id="KW-0067">ATP-binding</keyword>
<evidence type="ECO:0000256" key="6">
    <source>
        <dbReference type="ARBA" id="ARBA00022598"/>
    </source>
</evidence>
<keyword evidence="9" id="KW-0862">Zinc</keyword>
<dbReference type="GO" id="GO:0004817">
    <property type="term" value="F:cysteine-tRNA ligase activity"/>
    <property type="evidence" value="ECO:0007669"/>
    <property type="project" value="UniProtKB-EC"/>
</dbReference>
<reference evidence="16" key="1">
    <citation type="submission" date="2023-03" db="EMBL/GenBank/DDBJ databases">
        <authorList>
            <person name="Steffen K."/>
            <person name="Cardenas P."/>
        </authorList>
    </citation>
    <scope>NUCLEOTIDE SEQUENCE</scope>
</reference>
<dbReference type="Gene3D" id="3.40.50.620">
    <property type="entry name" value="HUPs"/>
    <property type="match status" value="1"/>
</dbReference>
<evidence type="ECO:0000256" key="4">
    <source>
        <dbReference type="ARBA" id="ARBA00012832"/>
    </source>
</evidence>
<dbReference type="InterPro" id="IPR024909">
    <property type="entry name" value="Cys-tRNA/MSH_ligase"/>
</dbReference>
<dbReference type="GO" id="GO:0006423">
    <property type="term" value="P:cysteinyl-tRNA aminoacylation"/>
    <property type="evidence" value="ECO:0007669"/>
    <property type="project" value="InterPro"/>
</dbReference>
<evidence type="ECO:0000256" key="9">
    <source>
        <dbReference type="ARBA" id="ARBA00022833"/>
    </source>
</evidence>
<evidence type="ECO:0000256" key="2">
    <source>
        <dbReference type="ARBA" id="ARBA00004496"/>
    </source>
</evidence>
<dbReference type="FunFam" id="3.40.50.620:FF:000009">
    <property type="entry name" value="Cysteine--tRNA ligase"/>
    <property type="match status" value="1"/>
</dbReference>
<proteinExistence type="inferred from homology"/>
<comment type="cofactor">
    <cofactor evidence="1">
        <name>Zn(2+)</name>
        <dbReference type="ChEBI" id="CHEBI:29105"/>
    </cofactor>
</comment>